<protein>
    <submittedName>
        <fullName evidence="1">Uncharacterized protein</fullName>
    </submittedName>
</protein>
<accession>A0A251S0C6</accession>
<keyword evidence="2" id="KW-1185">Reference proteome</keyword>
<proteinExistence type="predicted"/>
<sequence>MPSVIAPASTASPSLHTASSVLSTRFMCFLSFHLLFLLRSLSSMFSLVLNVAFQACLLCERLDTKTVKWTV</sequence>
<dbReference type="InParanoid" id="A0A251S0C6"/>
<reference evidence="2" key="1">
    <citation type="journal article" date="2017" name="Nature">
        <title>The sunflower genome provides insights into oil metabolism, flowering and Asterid evolution.</title>
        <authorList>
            <person name="Badouin H."/>
            <person name="Gouzy J."/>
            <person name="Grassa C.J."/>
            <person name="Murat F."/>
            <person name="Staton S.E."/>
            <person name="Cottret L."/>
            <person name="Lelandais-Briere C."/>
            <person name="Owens G.L."/>
            <person name="Carrere S."/>
            <person name="Mayjonade B."/>
            <person name="Legrand L."/>
            <person name="Gill N."/>
            <person name="Kane N.C."/>
            <person name="Bowers J.E."/>
            <person name="Hubner S."/>
            <person name="Bellec A."/>
            <person name="Berard A."/>
            <person name="Berges H."/>
            <person name="Blanchet N."/>
            <person name="Boniface M.C."/>
            <person name="Brunel D."/>
            <person name="Catrice O."/>
            <person name="Chaidir N."/>
            <person name="Claudel C."/>
            <person name="Donnadieu C."/>
            <person name="Faraut T."/>
            <person name="Fievet G."/>
            <person name="Helmstetter N."/>
            <person name="King M."/>
            <person name="Knapp S.J."/>
            <person name="Lai Z."/>
            <person name="Le Paslier M.C."/>
            <person name="Lippi Y."/>
            <person name="Lorenzon L."/>
            <person name="Mandel J.R."/>
            <person name="Marage G."/>
            <person name="Marchand G."/>
            <person name="Marquand E."/>
            <person name="Bret-Mestries E."/>
            <person name="Morien E."/>
            <person name="Nambeesan S."/>
            <person name="Nguyen T."/>
            <person name="Pegot-Espagnet P."/>
            <person name="Pouilly N."/>
            <person name="Raftis F."/>
            <person name="Sallet E."/>
            <person name="Schiex T."/>
            <person name="Thomas J."/>
            <person name="Vandecasteele C."/>
            <person name="Vares D."/>
            <person name="Vear F."/>
            <person name="Vautrin S."/>
            <person name="Crespi M."/>
            <person name="Mangin B."/>
            <person name="Burke J.M."/>
            <person name="Salse J."/>
            <person name="Munos S."/>
            <person name="Vincourt P."/>
            <person name="Rieseberg L.H."/>
            <person name="Langlade N.B."/>
        </authorList>
    </citation>
    <scope>NUCLEOTIDE SEQUENCE [LARGE SCALE GENOMIC DNA]</scope>
    <source>
        <strain evidence="2">cv. SF193</strain>
    </source>
</reference>
<dbReference type="AlphaFoldDB" id="A0A251S0C6"/>
<evidence type="ECO:0000313" key="1">
    <source>
        <dbReference type="EMBL" id="OTF91922.1"/>
    </source>
</evidence>
<dbReference type="Proteomes" id="UP000215914">
    <property type="component" value="Chromosome 16"/>
</dbReference>
<dbReference type="EMBL" id="CM007905">
    <property type="protein sequence ID" value="OTF91922.1"/>
    <property type="molecule type" value="Genomic_DNA"/>
</dbReference>
<name>A0A251S0C6_HELAN</name>
<organism evidence="1 2">
    <name type="scientific">Helianthus annuus</name>
    <name type="common">Common sunflower</name>
    <dbReference type="NCBI Taxonomy" id="4232"/>
    <lineage>
        <taxon>Eukaryota</taxon>
        <taxon>Viridiplantae</taxon>
        <taxon>Streptophyta</taxon>
        <taxon>Embryophyta</taxon>
        <taxon>Tracheophyta</taxon>
        <taxon>Spermatophyta</taxon>
        <taxon>Magnoliopsida</taxon>
        <taxon>eudicotyledons</taxon>
        <taxon>Gunneridae</taxon>
        <taxon>Pentapetalae</taxon>
        <taxon>asterids</taxon>
        <taxon>campanulids</taxon>
        <taxon>Asterales</taxon>
        <taxon>Asteraceae</taxon>
        <taxon>Asteroideae</taxon>
        <taxon>Heliantheae alliance</taxon>
        <taxon>Heliantheae</taxon>
        <taxon>Helianthus</taxon>
    </lineage>
</organism>
<evidence type="ECO:0000313" key="2">
    <source>
        <dbReference type="Proteomes" id="UP000215914"/>
    </source>
</evidence>
<gene>
    <name evidence="1" type="ORF">HannXRQ_Chr16g0516251</name>
</gene>